<comment type="cofactor">
    <cofactor evidence="1">
        <name>Mg(2+)</name>
        <dbReference type="ChEBI" id="CHEBI:18420"/>
    </cofactor>
</comment>
<feature type="domain" description="Nudix hydrolase" evidence="3">
    <location>
        <begin position="10"/>
        <end position="139"/>
    </location>
</feature>
<sequence>MRSIIGHHMLLLAGANVIIARSDGHILLQQRTDSTWGLTGGLPEPGESLELTAVREVKEETSIDIHSLNFLKIFSGQDYSFILHNRHEINVITALYFTDNWSGDLVNDAKEGLALEFFSASRLPSPMNNEYVMYIKYFVNSYRCPPDTD</sequence>
<gene>
    <name evidence="4" type="ORF">C7430_102544</name>
</gene>
<evidence type="ECO:0000256" key="2">
    <source>
        <dbReference type="ARBA" id="ARBA00022801"/>
    </source>
</evidence>
<dbReference type="InterPro" id="IPR015797">
    <property type="entry name" value="NUDIX_hydrolase-like_dom_sf"/>
</dbReference>
<dbReference type="PROSITE" id="PS51462">
    <property type="entry name" value="NUDIX"/>
    <property type="match status" value="1"/>
</dbReference>
<evidence type="ECO:0000256" key="1">
    <source>
        <dbReference type="ARBA" id="ARBA00001946"/>
    </source>
</evidence>
<name>A0ABD6XY78_ENTAG</name>
<dbReference type="Gene3D" id="3.90.79.10">
    <property type="entry name" value="Nucleoside Triphosphate Pyrophosphohydrolase"/>
    <property type="match status" value="1"/>
</dbReference>
<dbReference type="Pfam" id="PF00293">
    <property type="entry name" value="NUDIX"/>
    <property type="match status" value="1"/>
</dbReference>
<protein>
    <submittedName>
        <fullName evidence="4">ADP-ribose pyrophosphatase YjhB (NUDIX family)</fullName>
    </submittedName>
</protein>
<dbReference type="EMBL" id="QGHE01000002">
    <property type="protein sequence ID" value="PWJ82216.1"/>
    <property type="molecule type" value="Genomic_DNA"/>
</dbReference>
<evidence type="ECO:0000313" key="5">
    <source>
        <dbReference type="Proteomes" id="UP000245996"/>
    </source>
</evidence>
<dbReference type="AlphaFoldDB" id="A0ABD6XY78"/>
<dbReference type="PANTHER" id="PTHR43046:SF2">
    <property type="entry name" value="8-OXO-DGTP DIPHOSPHATASE-RELATED"/>
    <property type="match status" value="1"/>
</dbReference>
<organism evidence="4 5">
    <name type="scientific">Enterobacter agglomerans</name>
    <name type="common">Erwinia herbicola</name>
    <name type="synonym">Pantoea agglomerans</name>
    <dbReference type="NCBI Taxonomy" id="549"/>
    <lineage>
        <taxon>Bacteria</taxon>
        <taxon>Pseudomonadati</taxon>
        <taxon>Pseudomonadota</taxon>
        <taxon>Gammaproteobacteria</taxon>
        <taxon>Enterobacterales</taxon>
        <taxon>Erwiniaceae</taxon>
        <taxon>Pantoea</taxon>
        <taxon>Pantoea agglomerans group</taxon>
    </lineage>
</organism>
<reference evidence="4 5" key="1">
    <citation type="submission" date="2018-05" db="EMBL/GenBank/DDBJ databases">
        <title>Genomic Encyclopedia of Type Strains, Phase IV (KMG-V): Genome sequencing to study the core and pangenomes of soil and plant-associated prokaryotes.</title>
        <authorList>
            <person name="Whitman W."/>
        </authorList>
    </citation>
    <scope>NUCLEOTIDE SEQUENCE [LARGE SCALE GENOMIC DNA]</scope>
    <source>
        <strain evidence="4 5">PNG 92-11</strain>
    </source>
</reference>
<comment type="caution">
    <text evidence="4">The sequence shown here is derived from an EMBL/GenBank/DDBJ whole genome shotgun (WGS) entry which is preliminary data.</text>
</comment>
<dbReference type="InterPro" id="IPR000086">
    <property type="entry name" value="NUDIX_hydrolase_dom"/>
</dbReference>
<dbReference type="Proteomes" id="UP000245996">
    <property type="component" value="Unassembled WGS sequence"/>
</dbReference>
<evidence type="ECO:0000313" key="4">
    <source>
        <dbReference type="EMBL" id="PWJ82216.1"/>
    </source>
</evidence>
<evidence type="ECO:0000259" key="3">
    <source>
        <dbReference type="PROSITE" id="PS51462"/>
    </source>
</evidence>
<keyword evidence="2" id="KW-0378">Hydrolase</keyword>
<dbReference type="RefSeq" id="WP_168769790.1">
    <property type="nucleotide sequence ID" value="NZ_CP134762.1"/>
</dbReference>
<accession>A0ABD6XY78</accession>
<proteinExistence type="predicted"/>
<dbReference type="GO" id="GO:0016787">
    <property type="term" value="F:hydrolase activity"/>
    <property type="evidence" value="ECO:0007669"/>
    <property type="project" value="UniProtKB-KW"/>
</dbReference>
<dbReference type="CDD" id="cd04677">
    <property type="entry name" value="NUDIX_Hydrolase"/>
    <property type="match status" value="1"/>
</dbReference>
<dbReference type="PANTHER" id="PTHR43046">
    <property type="entry name" value="GDP-MANNOSE MANNOSYL HYDROLASE"/>
    <property type="match status" value="1"/>
</dbReference>
<dbReference type="SUPFAM" id="SSF55811">
    <property type="entry name" value="Nudix"/>
    <property type="match status" value="1"/>
</dbReference>